<dbReference type="InterPro" id="IPR018201">
    <property type="entry name" value="Ketoacyl_synth_AS"/>
</dbReference>
<keyword evidence="5 14" id="KW-0444">Lipid biosynthesis</keyword>
<dbReference type="Gene3D" id="3.40.47.10">
    <property type="match status" value="1"/>
</dbReference>
<evidence type="ECO:0000256" key="14">
    <source>
        <dbReference type="PIRNR" id="PIRNR000447"/>
    </source>
</evidence>
<evidence type="ECO:0000256" key="5">
    <source>
        <dbReference type="ARBA" id="ARBA00022516"/>
    </source>
</evidence>
<keyword evidence="6 14" id="KW-0808">Transferase</keyword>
<evidence type="ECO:0000256" key="6">
    <source>
        <dbReference type="ARBA" id="ARBA00022679"/>
    </source>
</evidence>
<dbReference type="FunFam" id="3.40.47.10:FF:000018">
    <property type="entry name" value="3-oxoacyl-[acyl-carrier-protein] synthase 2"/>
    <property type="match status" value="1"/>
</dbReference>
<dbReference type="SMART" id="SM00825">
    <property type="entry name" value="PKS_KS"/>
    <property type="match status" value="1"/>
</dbReference>
<dbReference type="PANTHER" id="PTHR11712">
    <property type="entry name" value="POLYKETIDE SYNTHASE-RELATED"/>
    <property type="match status" value="1"/>
</dbReference>
<dbReference type="InterPro" id="IPR017568">
    <property type="entry name" value="3-oxoacyl-ACP_synth-2"/>
</dbReference>
<dbReference type="FunFam" id="3.40.47.10:FF:000029">
    <property type="entry name" value="3-oxoacyl-[acyl-carrier-protein] synthase 1"/>
    <property type="match status" value="1"/>
</dbReference>
<keyword evidence="9 14" id="KW-0275">Fatty acid biosynthesis</keyword>
<comment type="function">
    <text evidence="11 14">Involved in the type II fatty acid elongation cycle. Catalyzes the elongation of a wide range of acyl-ACP by the addition of two carbons from malonyl-ACP to an acyl acceptor. Can efficiently catalyze the conversion of palmitoleoyl-ACP (cis-hexadec-9-enoyl-ACP) to cis-vaccenoyl-ACP (cis-octadec-11-enoyl-ACP), an essential step in the thermal regulation of fatty acid composition.</text>
</comment>
<feature type="domain" description="Ketosynthase family 3 (KS3)" evidence="17">
    <location>
        <begin position="20"/>
        <end position="428"/>
    </location>
</feature>
<dbReference type="SUPFAM" id="SSF53901">
    <property type="entry name" value="Thiolase-like"/>
    <property type="match status" value="2"/>
</dbReference>
<dbReference type="Pfam" id="PF00109">
    <property type="entry name" value="ketoacyl-synt"/>
    <property type="match status" value="1"/>
</dbReference>
<comment type="pathway">
    <text evidence="1 14">Lipid metabolism; fatty acid biosynthesis.</text>
</comment>
<gene>
    <name evidence="18" type="ORF">DEALK_12260</name>
</gene>
<proteinExistence type="inferred from homology"/>
<keyword evidence="7" id="KW-0276">Fatty acid metabolism</keyword>
<dbReference type="EMBL" id="LFDV01000002">
    <property type="protein sequence ID" value="KTB48380.1"/>
    <property type="molecule type" value="Genomic_DNA"/>
</dbReference>
<dbReference type="Pfam" id="PF02801">
    <property type="entry name" value="Ketoacyl-synt_C"/>
    <property type="match status" value="1"/>
</dbReference>
<dbReference type="EC" id="2.3.1.179" evidence="3 14"/>
<evidence type="ECO:0000256" key="2">
    <source>
        <dbReference type="ARBA" id="ARBA00008467"/>
    </source>
</evidence>
<evidence type="ECO:0000256" key="11">
    <source>
        <dbReference type="ARBA" id="ARBA00024006"/>
    </source>
</evidence>
<dbReference type="GO" id="GO:0004315">
    <property type="term" value="F:3-oxoacyl-[acyl-carrier-protein] synthase activity"/>
    <property type="evidence" value="ECO:0007669"/>
    <property type="project" value="UniProtKB-UniRule"/>
</dbReference>
<dbReference type="PROSITE" id="PS00606">
    <property type="entry name" value="KS3_1"/>
    <property type="match status" value="1"/>
</dbReference>
<evidence type="ECO:0000313" key="19">
    <source>
        <dbReference type="Proteomes" id="UP000053947"/>
    </source>
</evidence>
<comment type="catalytic activity">
    <reaction evidence="13 14">
        <text>a fatty acyl-[ACP] + malonyl-[ACP] + H(+) = a 3-oxoacyl-[ACP] + holo-[ACP] + CO2</text>
        <dbReference type="Rhea" id="RHEA:22836"/>
        <dbReference type="Rhea" id="RHEA-COMP:9623"/>
        <dbReference type="Rhea" id="RHEA-COMP:9685"/>
        <dbReference type="Rhea" id="RHEA-COMP:9916"/>
        <dbReference type="Rhea" id="RHEA-COMP:14125"/>
        <dbReference type="ChEBI" id="CHEBI:15378"/>
        <dbReference type="ChEBI" id="CHEBI:16526"/>
        <dbReference type="ChEBI" id="CHEBI:64479"/>
        <dbReference type="ChEBI" id="CHEBI:78449"/>
        <dbReference type="ChEBI" id="CHEBI:78776"/>
        <dbReference type="ChEBI" id="CHEBI:138651"/>
    </reaction>
</comment>
<evidence type="ECO:0000256" key="12">
    <source>
        <dbReference type="ARBA" id="ARBA00047318"/>
    </source>
</evidence>
<comment type="caution">
    <text evidence="18">The sequence shown here is derived from an EMBL/GenBank/DDBJ whole genome shotgun (WGS) entry which is preliminary data.</text>
</comment>
<dbReference type="GO" id="GO:0005829">
    <property type="term" value="C:cytosol"/>
    <property type="evidence" value="ECO:0007669"/>
    <property type="project" value="TreeGrafter"/>
</dbReference>
<dbReference type="InterPro" id="IPR020841">
    <property type="entry name" value="PKS_Beta-ketoAc_synthase_dom"/>
</dbReference>
<dbReference type="STRING" id="1217799.DEALK_12260"/>
<evidence type="ECO:0000256" key="8">
    <source>
        <dbReference type="ARBA" id="ARBA00023098"/>
    </source>
</evidence>
<evidence type="ECO:0000256" key="1">
    <source>
        <dbReference type="ARBA" id="ARBA00005194"/>
    </source>
</evidence>
<dbReference type="PROSITE" id="PS52004">
    <property type="entry name" value="KS3_2"/>
    <property type="match status" value="1"/>
</dbReference>
<feature type="active site" description="For beta-ketoacyl synthase activity" evidence="15">
    <location>
        <position position="181"/>
    </location>
</feature>
<keyword evidence="19" id="KW-1185">Reference proteome</keyword>
<evidence type="ECO:0000256" key="10">
    <source>
        <dbReference type="ARBA" id="ARBA00023315"/>
    </source>
</evidence>
<dbReference type="UniPathway" id="UPA00094"/>
<evidence type="ECO:0000256" key="9">
    <source>
        <dbReference type="ARBA" id="ARBA00023160"/>
    </source>
</evidence>
<name>A0A0W0GIL3_9CHLR</name>
<evidence type="ECO:0000259" key="17">
    <source>
        <dbReference type="PROSITE" id="PS52004"/>
    </source>
</evidence>
<dbReference type="CDD" id="cd00834">
    <property type="entry name" value="KAS_I_II"/>
    <property type="match status" value="1"/>
</dbReference>
<evidence type="ECO:0000313" key="18">
    <source>
        <dbReference type="EMBL" id="KTB48380.1"/>
    </source>
</evidence>
<sequence>MAIEVNVNTMMDTRFKPDYSRRVVITGIGMVSPLGLDTPTTWDGLINGRNGIEMLTLFDASPLETRFGGECKGFDPANYINKKDIRRMDRFAQLAVAAARMAVEESKLDIADGKGDDIGVIVGSGIGGLTTLFDQARVCIEKGPSKVTPFLIPMMISDIAAAQIAIAMGLKGPNFCTTSACSSGSDAIGTAYEAIREGRADTMLAGGTESGMNVLAFAAFNALNALSTNNDDPHHASRPFDAGRSGFVMSEGACVVVLEELTAALKRGAHIYAEVLGYGNSCDAFHIVQPIETGEGAARAMKMAVKRAGIEPGEIDYINAHGTSTQLNDKMETSAIKQVLGDHAYKVPISSTKSMLGHLIGGAGAIECAICALVIKNGIIPPTINYTTPDSDCDLDYTPNTARIKKVATTLSNSFGFGGHNSVIILRQYE</sequence>
<dbReference type="InterPro" id="IPR014031">
    <property type="entry name" value="Ketoacyl_synth_C"/>
</dbReference>
<evidence type="ECO:0000256" key="15">
    <source>
        <dbReference type="PIRSR" id="PIRSR000447-1"/>
    </source>
</evidence>
<comment type="catalytic activity">
    <reaction evidence="12 14">
        <text>(9Z)-hexadecenoyl-[ACP] + malonyl-[ACP] + H(+) = 3-oxo-(11Z)-octadecenoyl-[ACP] + holo-[ACP] + CO2</text>
        <dbReference type="Rhea" id="RHEA:55040"/>
        <dbReference type="Rhea" id="RHEA-COMP:9623"/>
        <dbReference type="Rhea" id="RHEA-COMP:9685"/>
        <dbReference type="Rhea" id="RHEA-COMP:10800"/>
        <dbReference type="Rhea" id="RHEA-COMP:14074"/>
        <dbReference type="ChEBI" id="CHEBI:15378"/>
        <dbReference type="ChEBI" id="CHEBI:16526"/>
        <dbReference type="ChEBI" id="CHEBI:64479"/>
        <dbReference type="ChEBI" id="CHEBI:78449"/>
        <dbReference type="ChEBI" id="CHEBI:83989"/>
        <dbReference type="ChEBI" id="CHEBI:138538"/>
        <dbReference type="EC" id="2.3.1.179"/>
    </reaction>
</comment>
<dbReference type="InterPro" id="IPR016039">
    <property type="entry name" value="Thiolase-like"/>
</dbReference>
<dbReference type="PIRSF" id="PIRSF000447">
    <property type="entry name" value="KAS_II"/>
    <property type="match status" value="1"/>
</dbReference>
<evidence type="ECO:0000256" key="3">
    <source>
        <dbReference type="ARBA" id="ARBA00012356"/>
    </source>
</evidence>
<dbReference type="InterPro" id="IPR000794">
    <property type="entry name" value="Beta-ketoacyl_synthase"/>
</dbReference>
<dbReference type="AlphaFoldDB" id="A0A0W0GIL3"/>
<dbReference type="PATRIC" id="fig|1217799.6.peg.1270"/>
<comment type="similarity">
    <text evidence="2 14 16">Belongs to the thiolase-like superfamily. Beta-ketoacyl-ACP synthases family.</text>
</comment>
<reference evidence="18 19" key="1">
    <citation type="submission" date="2015-06" db="EMBL/GenBank/DDBJ databases">
        <title>Genome sequence of the organohalide-respiring Dehalogenimonas alkenigignens type strain (IP3-3T).</title>
        <authorList>
            <person name="Key T.A."/>
            <person name="Richmond D.P."/>
            <person name="Bowman K.S."/>
            <person name="Cho Y.-J."/>
            <person name="Chun J."/>
            <person name="da Costa M.S."/>
            <person name="Rainey F.A."/>
            <person name="Moe W.M."/>
        </authorList>
    </citation>
    <scope>NUCLEOTIDE SEQUENCE [LARGE SCALE GENOMIC DNA]</scope>
    <source>
        <strain evidence="18 19">IP3-3</strain>
    </source>
</reference>
<accession>A0A0W0GIL3</accession>
<dbReference type="NCBIfam" id="NF005589">
    <property type="entry name" value="PRK07314.1"/>
    <property type="match status" value="1"/>
</dbReference>
<keyword evidence="8" id="KW-0443">Lipid metabolism</keyword>
<organism evidence="18 19">
    <name type="scientific">Dehalogenimonas alkenigignens</name>
    <dbReference type="NCBI Taxonomy" id="1217799"/>
    <lineage>
        <taxon>Bacteria</taxon>
        <taxon>Bacillati</taxon>
        <taxon>Chloroflexota</taxon>
        <taxon>Dehalococcoidia</taxon>
        <taxon>Dehalococcoidales</taxon>
        <taxon>Dehalococcoidaceae</taxon>
        <taxon>Dehalogenimonas</taxon>
    </lineage>
</organism>
<dbReference type="NCBIfam" id="TIGR03150">
    <property type="entry name" value="fabF"/>
    <property type="match status" value="1"/>
</dbReference>
<dbReference type="PANTHER" id="PTHR11712:SF336">
    <property type="entry name" value="3-OXOACYL-[ACYL-CARRIER-PROTEIN] SYNTHASE, MITOCHONDRIAL"/>
    <property type="match status" value="1"/>
</dbReference>
<protein>
    <recommendedName>
        <fullName evidence="4 14">3-oxoacyl-[acyl-carrier-protein] synthase 2</fullName>
        <ecNumber evidence="3 14">2.3.1.179</ecNumber>
    </recommendedName>
</protein>
<keyword evidence="10 14" id="KW-0012">Acyltransferase</keyword>
<dbReference type="Proteomes" id="UP000053947">
    <property type="component" value="Unassembled WGS sequence"/>
</dbReference>
<evidence type="ECO:0000256" key="4">
    <source>
        <dbReference type="ARBA" id="ARBA00014657"/>
    </source>
</evidence>
<dbReference type="InterPro" id="IPR014030">
    <property type="entry name" value="Ketoacyl_synth_N"/>
</dbReference>
<evidence type="ECO:0000256" key="7">
    <source>
        <dbReference type="ARBA" id="ARBA00022832"/>
    </source>
</evidence>
<evidence type="ECO:0000256" key="13">
    <source>
        <dbReference type="ARBA" id="ARBA00047659"/>
    </source>
</evidence>
<dbReference type="GO" id="GO:0030497">
    <property type="term" value="P:fatty acid elongation"/>
    <property type="evidence" value="ECO:0007669"/>
    <property type="project" value="UniProtKB-ARBA"/>
</dbReference>
<evidence type="ECO:0000256" key="16">
    <source>
        <dbReference type="RuleBase" id="RU003694"/>
    </source>
</evidence>